<keyword evidence="3" id="KW-0378">Hydrolase</keyword>
<evidence type="ECO:0000256" key="1">
    <source>
        <dbReference type="ARBA" id="ARBA00022729"/>
    </source>
</evidence>
<proteinExistence type="predicted"/>
<dbReference type="SUPFAM" id="SSF51445">
    <property type="entry name" value="(Trans)glycosidases"/>
    <property type="match status" value="1"/>
</dbReference>
<comment type="caution">
    <text evidence="3">The sequence shown here is derived from an EMBL/GenBank/DDBJ whole genome shotgun (WGS) entry which is preliminary data.</text>
</comment>
<dbReference type="Gene3D" id="3.20.20.80">
    <property type="entry name" value="Glycosidases"/>
    <property type="match status" value="1"/>
</dbReference>
<sequence>MLFNRKSLWTQIRQTVFMLGLINILPTFTEVVSAQNKPLSISQRPSVAVSQVSPREIEQMVDELQNLIYRVESTLITAEAQNTKYEGSMSAVVQELAKYRQYTNVSYTETKSNSRYSNNRAYEAIASAQQLLIEFPTLARQNFPQARRMWLDARRELWDNYPVDRPFAQSEIRAIWLDRGTIVKARSKADLEPLFNQMAEAGINTVFFETINASYPIYPSRVAPEQNPMTKGWDPLKAAIELAHERNMELHAWAWIFAAANQGHNQILGQPQNYLGPVLSRNPTWVLKDENGAVFNHTPGFKKAFFDPANPYVRNYLYSLLEEIATNYDVDGIQLDYIRYPFQDNHTRQTFGYTAASRHFFKESHGVDPKKIQKSSSAWSVWTGFKIKQIDSFVAEVSQRLKEKRPDLILSAAVFPMERNQRLNVLQQHWEEWIYSGWVDVMVLMTYALDTGSFEARTQSIQDLAGKNSGLVIPGIRLLSVPDTETFDQVQSIRNMPSTGYALFAAENFQPTLQKMLQQTQGTTASPIPYRNPFQSAQERYQALQKEWIFLLANNQINIDPAYLQQWSAQADKLGDRFSDLAKNPTPAKLKDLEKDLSIFKVRFSHFLAKHSQTNPEQVETWKNRLATLESLLKYGERTVFLTQN</sequence>
<protein>
    <submittedName>
        <fullName evidence="3">Family 10 glycosylhydrolase</fullName>
    </submittedName>
</protein>
<reference evidence="3 4" key="1">
    <citation type="submission" date="2019-11" db="EMBL/GenBank/DDBJ databases">
        <title>Isolation of a new High Light Tolerant Cyanobacteria.</title>
        <authorList>
            <person name="Dobson Z."/>
            <person name="Vaughn N."/>
            <person name="Vaughn M."/>
            <person name="Fromme P."/>
            <person name="Mazor Y."/>
        </authorList>
    </citation>
    <scope>NUCLEOTIDE SEQUENCE [LARGE SCALE GENOMIC DNA]</scope>
    <source>
        <strain evidence="3 4">0216</strain>
    </source>
</reference>
<dbReference type="Pfam" id="PF02638">
    <property type="entry name" value="GHL10"/>
    <property type="match status" value="1"/>
</dbReference>
<dbReference type="InterPro" id="IPR052177">
    <property type="entry name" value="Divisome_Glycosyl_Hydrolase"/>
</dbReference>
<dbReference type="EMBL" id="WMIA01000001">
    <property type="protein sequence ID" value="MTF37388.1"/>
    <property type="molecule type" value="Genomic_DNA"/>
</dbReference>
<dbReference type="InterPro" id="IPR003790">
    <property type="entry name" value="GHL10"/>
</dbReference>
<accession>A0A844GRM6</accession>
<evidence type="ECO:0000259" key="2">
    <source>
        <dbReference type="Pfam" id="PF02638"/>
    </source>
</evidence>
<dbReference type="PANTHER" id="PTHR43405">
    <property type="entry name" value="GLYCOSYL HYDROLASE DIGH"/>
    <property type="match status" value="1"/>
</dbReference>
<dbReference type="PANTHER" id="PTHR43405:SF1">
    <property type="entry name" value="GLYCOSYL HYDROLASE DIGH"/>
    <property type="match status" value="1"/>
</dbReference>
<name>A0A844GRM6_9CHRO</name>
<dbReference type="GO" id="GO:0016787">
    <property type="term" value="F:hydrolase activity"/>
    <property type="evidence" value="ECO:0007669"/>
    <property type="project" value="UniProtKB-KW"/>
</dbReference>
<feature type="domain" description="Glycosyl hydrolase-like 10" evidence="2">
    <location>
        <begin position="171"/>
        <end position="474"/>
    </location>
</feature>
<evidence type="ECO:0000313" key="4">
    <source>
        <dbReference type="Proteomes" id="UP000437131"/>
    </source>
</evidence>
<dbReference type="AlphaFoldDB" id="A0A844GRM6"/>
<dbReference type="InterPro" id="IPR017853">
    <property type="entry name" value="GH"/>
</dbReference>
<gene>
    <name evidence="3" type="ORF">GGC33_00340</name>
</gene>
<dbReference type="Proteomes" id="UP000437131">
    <property type="component" value="Unassembled WGS sequence"/>
</dbReference>
<evidence type="ECO:0000313" key="3">
    <source>
        <dbReference type="EMBL" id="MTF37388.1"/>
    </source>
</evidence>
<organism evidence="3 4">
    <name type="scientific">Cyanobacterium aponinum 0216</name>
    <dbReference type="NCBI Taxonomy" id="2676140"/>
    <lineage>
        <taxon>Bacteria</taxon>
        <taxon>Bacillati</taxon>
        <taxon>Cyanobacteriota</taxon>
        <taxon>Cyanophyceae</taxon>
        <taxon>Oscillatoriophycideae</taxon>
        <taxon>Chroococcales</taxon>
        <taxon>Geminocystaceae</taxon>
        <taxon>Cyanobacterium</taxon>
    </lineage>
</organism>
<keyword evidence="1" id="KW-0732">Signal</keyword>